<evidence type="ECO:0000259" key="1">
    <source>
        <dbReference type="PROSITE" id="PS50195"/>
    </source>
</evidence>
<sequence length="316" mass="37417">MKHFDHDQIDIAFLAWENPVAQVKSYQSCFLVANESLSKISLSREDGVIRKLSEEIDRLKLDLNSLKEDHERFIHMYELKLKTLKIQCESFKESKNLNIINREAESVQSHSTDNQELLVYEQKLIQLSQMHGELLELNDHLMKQDRLKSKLNERLRLELIALRGPLPEDMMRDYPLSSSSDANSSDIRPLVNIWIPTSFLTGKGTDVYTIYQNFFDKLLVYLRIADSEWNVYRRYSEFLHLHNYLIKKDPHVKTDFKFPPKKKFGSKKKNFVDTRRRDLEQYLRKVINYSVQNFPEFSALSLNKETLSHLLPFFKP</sequence>
<reference evidence="3" key="1">
    <citation type="submission" date="2022-11" db="UniProtKB">
        <authorList>
            <consortium name="WormBaseParasite"/>
        </authorList>
    </citation>
    <scope>IDENTIFICATION</scope>
</reference>
<name>A0A915L088_ROMCU</name>
<organism evidence="2 3">
    <name type="scientific">Romanomermis culicivorax</name>
    <name type="common">Nematode worm</name>
    <dbReference type="NCBI Taxonomy" id="13658"/>
    <lineage>
        <taxon>Eukaryota</taxon>
        <taxon>Metazoa</taxon>
        <taxon>Ecdysozoa</taxon>
        <taxon>Nematoda</taxon>
        <taxon>Enoplea</taxon>
        <taxon>Dorylaimia</taxon>
        <taxon>Mermithida</taxon>
        <taxon>Mermithoidea</taxon>
        <taxon>Mermithidae</taxon>
        <taxon>Romanomermis</taxon>
    </lineage>
</organism>
<dbReference type="Proteomes" id="UP000887565">
    <property type="component" value="Unplaced"/>
</dbReference>
<proteinExistence type="predicted"/>
<dbReference type="InterPro" id="IPR001683">
    <property type="entry name" value="PX_dom"/>
</dbReference>
<dbReference type="PANTHER" id="PTHR47194">
    <property type="entry name" value="SORTING NEXIN-29-RELATED"/>
    <property type="match status" value="1"/>
</dbReference>
<dbReference type="WBParaSite" id="nRc.2.0.1.t44120-RA">
    <property type="protein sequence ID" value="nRc.2.0.1.t44120-RA"/>
    <property type="gene ID" value="nRc.2.0.1.g44120"/>
</dbReference>
<keyword evidence="2" id="KW-1185">Reference proteome</keyword>
<dbReference type="InterPro" id="IPR036871">
    <property type="entry name" value="PX_dom_sf"/>
</dbReference>
<dbReference type="SMART" id="SM00312">
    <property type="entry name" value="PX"/>
    <property type="match status" value="1"/>
</dbReference>
<evidence type="ECO:0000313" key="3">
    <source>
        <dbReference type="WBParaSite" id="nRc.2.0.1.t44120-RA"/>
    </source>
</evidence>
<evidence type="ECO:0000313" key="2">
    <source>
        <dbReference type="Proteomes" id="UP000887565"/>
    </source>
</evidence>
<dbReference type="PROSITE" id="PS50195">
    <property type="entry name" value="PX"/>
    <property type="match status" value="1"/>
</dbReference>
<dbReference type="GO" id="GO:0035091">
    <property type="term" value="F:phosphatidylinositol binding"/>
    <property type="evidence" value="ECO:0007669"/>
    <property type="project" value="InterPro"/>
</dbReference>
<accession>A0A915L088</accession>
<dbReference type="Gene3D" id="3.30.1520.10">
    <property type="entry name" value="Phox-like domain"/>
    <property type="match status" value="1"/>
</dbReference>
<protein>
    <submittedName>
        <fullName evidence="3">PX domain-containing protein</fullName>
    </submittedName>
</protein>
<feature type="domain" description="PX" evidence="1">
    <location>
        <begin position="189"/>
        <end position="316"/>
    </location>
</feature>
<dbReference type="AlphaFoldDB" id="A0A915L088"/>
<dbReference type="SUPFAM" id="SSF64268">
    <property type="entry name" value="PX domain"/>
    <property type="match status" value="1"/>
</dbReference>
<dbReference type="PANTHER" id="PTHR47194:SF3">
    <property type="entry name" value="SORTING NEXIN 29"/>
    <property type="match status" value="1"/>
</dbReference>
<dbReference type="Pfam" id="PF00787">
    <property type="entry name" value="PX"/>
    <property type="match status" value="1"/>
</dbReference>